<dbReference type="InterPro" id="IPR016187">
    <property type="entry name" value="CTDL_fold"/>
</dbReference>
<dbReference type="Gene3D" id="3.10.100.10">
    <property type="entry name" value="Mannose-Binding Protein A, subunit A"/>
    <property type="match status" value="1"/>
</dbReference>
<feature type="chain" id="PRO_5018550037" description="C-type lectin domain-containing protein" evidence="7">
    <location>
        <begin position="29"/>
        <end position="180"/>
    </location>
</feature>
<reference evidence="9" key="1">
    <citation type="submission" date="2025-08" db="UniProtKB">
        <authorList>
            <consortium name="Ensembl"/>
        </authorList>
    </citation>
    <scope>IDENTIFICATION</scope>
</reference>
<dbReference type="GO" id="GO:0016477">
    <property type="term" value="P:cell migration"/>
    <property type="evidence" value="ECO:0007669"/>
    <property type="project" value="TreeGrafter"/>
</dbReference>
<sequence length="180" mass="20099">MGSLVNSAAAFLSTSLLVLLFGFSSVLAQDLRETDALCNSDGCFVVYFQRKTFLDSWRACKEKGGNLATIKQKEDATTIATLFSTVDLRHSRTKVQVWIGLQRQPRQCTTTHPLRGFSWTTGDQDTEYTNWQNEDSPSLCSVPRCVAVSYSTQVQDDNFKWLDGACVVSVDGCFSHFEDI</sequence>
<dbReference type="GeneTree" id="ENSGT00940000162405"/>
<keyword evidence="4" id="KW-0430">Lectin</keyword>
<dbReference type="GO" id="GO:0031012">
    <property type="term" value="C:extracellular matrix"/>
    <property type="evidence" value="ECO:0007669"/>
    <property type="project" value="TreeGrafter"/>
</dbReference>
<dbReference type="InterPro" id="IPR016186">
    <property type="entry name" value="C-type_lectin-like/link_sf"/>
</dbReference>
<accession>A0A3Q0S343</accession>
<evidence type="ECO:0000256" key="6">
    <source>
        <dbReference type="ARBA" id="ARBA00023136"/>
    </source>
</evidence>
<evidence type="ECO:0000256" key="2">
    <source>
        <dbReference type="ARBA" id="ARBA00022692"/>
    </source>
</evidence>
<dbReference type="AlphaFoldDB" id="A0A3Q0S343"/>
<dbReference type="SUPFAM" id="SSF56436">
    <property type="entry name" value="C-type lectin-like"/>
    <property type="match status" value="1"/>
</dbReference>
<dbReference type="CDD" id="cd03600">
    <property type="entry name" value="CLECT_thrombomodulin_like"/>
    <property type="match status" value="1"/>
</dbReference>
<organism evidence="9 10">
    <name type="scientific">Amphilophus citrinellus</name>
    <name type="common">Midas cichlid</name>
    <name type="synonym">Cichlasoma citrinellum</name>
    <dbReference type="NCBI Taxonomy" id="61819"/>
    <lineage>
        <taxon>Eukaryota</taxon>
        <taxon>Metazoa</taxon>
        <taxon>Chordata</taxon>
        <taxon>Craniata</taxon>
        <taxon>Vertebrata</taxon>
        <taxon>Euteleostomi</taxon>
        <taxon>Actinopterygii</taxon>
        <taxon>Neopterygii</taxon>
        <taxon>Teleostei</taxon>
        <taxon>Neoteleostei</taxon>
        <taxon>Acanthomorphata</taxon>
        <taxon>Ovalentaria</taxon>
        <taxon>Cichlomorphae</taxon>
        <taxon>Cichliformes</taxon>
        <taxon>Cichlidae</taxon>
        <taxon>New World cichlids</taxon>
        <taxon>Cichlasomatinae</taxon>
        <taxon>Heroini</taxon>
        <taxon>Amphilophus</taxon>
    </lineage>
</organism>
<feature type="signal peptide" evidence="7">
    <location>
        <begin position="1"/>
        <end position="28"/>
    </location>
</feature>
<keyword evidence="10" id="KW-1185">Reference proteome</keyword>
<dbReference type="OMA" id="WTERPCL"/>
<dbReference type="PROSITE" id="PS50041">
    <property type="entry name" value="C_TYPE_LECTIN_2"/>
    <property type="match status" value="1"/>
</dbReference>
<keyword evidence="5" id="KW-1133">Transmembrane helix</keyword>
<dbReference type="Ensembl" id="ENSACIT00000016767.1">
    <property type="protein sequence ID" value="ENSACIP00000016333.1"/>
    <property type="gene ID" value="ENSACIG00000012719.1"/>
</dbReference>
<evidence type="ECO:0000256" key="3">
    <source>
        <dbReference type="ARBA" id="ARBA00022729"/>
    </source>
</evidence>
<dbReference type="GO" id="GO:1990430">
    <property type="term" value="F:extracellular matrix protein binding"/>
    <property type="evidence" value="ECO:0007669"/>
    <property type="project" value="TreeGrafter"/>
</dbReference>
<evidence type="ECO:0000256" key="7">
    <source>
        <dbReference type="SAM" id="SignalP"/>
    </source>
</evidence>
<keyword evidence="3 7" id="KW-0732">Signal</keyword>
<dbReference type="Pfam" id="PF00059">
    <property type="entry name" value="Lectin_C"/>
    <property type="match status" value="1"/>
</dbReference>
<dbReference type="InterPro" id="IPR001304">
    <property type="entry name" value="C-type_lectin-like"/>
</dbReference>
<keyword evidence="6" id="KW-0472">Membrane</keyword>
<dbReference type="STRING" id="61819.ENSACIP00000016333"/>
<evidence type="ECO:0000259" key="8">
    <source>
        <dbReference type="PROSITE" id="PS50041"/>
    </source>
</evidence>
<comment type="subcellular location">
    <subcellularLocation>
        <location evidence="1">Membrane</location>
        <topology evidence="1">Single-pass type I membrane protein</topology>
    </subcellularLocation>
</comment>
<protein>
    <recommendedName>
        <fullName evidence="8">C-type lectin domain-containing protein</fullName>
    </recommendedName>
</protein>
<dbReference type="GO" id="GO:0050840">
    <property type="term" value="F:extracellular matrix binding"/>
    <property type="evidence" value="ECO:0007669"/>
    <property type="project" value="TreeGrafter"/>
</dbReference>
<evidence type="ECO:0000256" key="1">
    <source>
        <dbReference type="ARBA" id="ARBA00004479"/>
    </source>
</evidence>
<dbReference type="PANTHER" id="PTHR14789">
    <property type="entry name" value="CHONDROLECTIN VARIANT CHODLFDELTAE"/>
    <property type="match status" value="1"/>
</dbReference>
<keyword evidence="2" id="KW-0812">Transmembrane</keyword>
<dbReference type="SMART" id="SM00034">
    <property type="entry name" value="CLECT"/>
    <property type="match status" value="1"/>
</dbReference>
<dbReference type="Proteomes" id="UP000261340">
    <property type="component" value="Unplaced"/>
</dbReference>
<evidence type="ECO:0000256" key="5">
    <source>
        <dbReference type="ARBA" id="ARBA00022989"/>
    </source>
</evidence>
<dbReference type="GO" id="GO:0030246">
    <property type="term" value="F:carbohydrate binding"/>
    <property type="evidence" value="ECO:0007669"/>
    <property type="project" value="UniProtKB-KW"/>
</dbReference>
<dbReference type="PANTHER" id="PTHR14789:SF4">
    <property type="entry name" value="ENDOSIALIN"/>
    <property type="match status" value="1"/>
</dbReference>
<reference evidence="9" key="2">
    <citation type="submission" date="2025-09" db="UniProtKB">
        <authorList>
            <consortium name="Ensembl"/>
        </authorList>
    </citation>
    <scope>IDENTIFICATION</scope>
</reference>
<name>A0A3Q0S343_AMPCI</name>
<feature type="domain" description="C-type lectin" evidence="8">
    <location>
        <begin position="39"/>
        <end position="166"/>
    </location>
</feature>
<evidence type="ECO:0000313" key="9">
    <source>
        <dbReference type="Ensembl" id="ENSACIP00000016333.1"/>
    </source>
</evidence>
<dbReference type="GO" id="GO:0009897">
    <property type="term" value="C:external side of plasma membrane"/>
    <property type="evidence" value="ECO:0007669"/>
    <property type="project" value="TreeGrafter"/>
</dbReference>
<evidence type="ECO:0000256" key="4">
    <source>
        <dbReference type="ARBA" id="ARBA00022734"/>
    </source>
</evidence>
<proteinExistence type="predicted"/>
<evidence type="ECO:0000313" key="10">
    <source>
        <dbReference type="Proteomes" id="UP000261340"/>
    </source>
</evidence>
<dbReference type="InterPro" id="IPR051505">
    <property type="entry name" value="C-type_lectin_domain"/>
</dbReference>